<evidence type="ECO:0000259" key="1">
    <source>
        <dbReference type="Pfam" id="PF01973"/>
    </source>
</evidence>
<dbReference type="Pfam" id="PF01973">
    <property type="entry name" value="MptE-like"/>
    <property type="match status" value="1"/>
</dbReference>
<feature type="domain" description="6-hydroxymethylpterin diphosphokinase MptE-like" evidence="1">
    <location>
        <begin position="204"/>
        <end position="378"/>
    </location>
</feature>
<gene>
    <name evidence="2" type="ORF">JOC58_004450</name>
</gene>
<evidence type="ECO:0000313" key="3">
    <source>
        <dbReference type="Proteomes" id="UP001185028"/>
    </source>
</evidence>
<dbReference type="PANTHER" id="PTHR41786:SF1">
    <property type="entry name" value="6-HYDROXYMETHYLPTERIN DIPHOSPHOKINASE MPTE-LIKE DOMAIN-CONTAINING PROTEIN"/>
    <property type="match status" value="1"/>
</dbReference>
<dbReference type="PANTHER" id="PTHR41786">
    <property type="entry name" value="MOTILITY ACCESSORY FACTOR MAF"/>
    <property type="match status" value="1"/>
</dbReference>
<proteinExistence type="predicted"/>
<keyword evidence="3" id="KW-1185">Reference proteome</keyword>
<dbReference type="InterPro" id="IPR002826">
    <property type="entry name" value="MptE-like"/>
</dbReference>
<protein>
    <recommendedName>
        <fullName evidence="1">6-hydroxymethylpterin diphosphokinase MptE-like domain-containing protein</fullName>
    </recommendedName>
</protein>
<dbReference type="Proteomes" id="UP001185028">
    <property type="component" value="Unassembled WGS sequence"/>
</dbReference>
<dbReference type="RefSeq" id="WP_188778490.1">
    <property type="nucleotide sequence ID" value="NZ_BMMB01000018.1"/>
</dbReference>
<accession>A0ABU1J4S8</accession>
<sequence length="611" mass="69764">MGDLKNEYIIKTKFPHLDDILQGRSSQAKAIEIEPIHTGDNSNLHIRYGNREATIHNEESPWQEAHDLFLQLKNASIDHMMFFGMGLGHHILQFQRQFPHIPFSIYEPSVEVFQQFTKHAVLDEWNMDQWRNLFVGDHEQELAKHLRGFVDRTPGTISSCALSAYAHVFEQEKQVFNTLLSNTLKGKHGNLQISNKFSVFWLSNSLRNFQYVRSTPNILKKRENFYNKPVIIVSAGPSLNEEIEHLKMIKQERSAYILAVGSALSTLIHHGIHPDAICSYDPNPGNGVVVKQVMEQGIDDIPLIFGSSVGGIDLGNYPGPKWHMITSQDTIAAYFLPAAQTGLPVVYDASSIAIITLQLLCMMGAGPIILVGQNFAYKGALRYAQHIDHIDPVHYFEGAPLVKTSSVQGDMIGTNPAFMSMKKEMELYIGLFNKKDVFNTTQGGADIKGTTFIALKDIRAKYLTPNTVETDWLLHPTANSTSFTLANQLALLQKERQELTRSFEEFRHIFKDMHFYANHEQRDELQQLFVIFDSAFDRWLNNLYSKLLLIPASRTQYELLYSQVENVLKERNPVRKAKLIMHYYALFITHTLQVDQEVRPFYENMIEVLSS</sequence>
<comment type="caution">
    <text evidence="2">The sequence shown here is derived from an EMBL/GenBank/DDBJ whole genome shotgun (WGS) entry which is preliminary data.</text>
</comment>
<organism evidence="2 3">
    <name type="scientific">Paenibacillus hunanensis</name>
    <dbReference type="NCBI Taxonomy" id="539262"/>
    <lineage>
        <taxon>Bacteria</taxon>
        <taxon>Bacillati</taxon>
        <taxon>Bacillota</taxon>
        <taxon>Bacilli</taxon>
        <taxon>Bacillales</taxon>
        <taxon>Paenibacillaceae</taxon>
        <taxon>Paenibacillus</taxon>
    </lineage>
</organism>
<dbReference type="EMBL" id="JAVDQH010000030">
    <property type="protein sequence ID" value="MDR6246505.1"/>
    <property type="molecule type" value="Genomic_DNA"/>
</dbReference>
<name>A0ABU1J4S8_9BACL</name>
<reference evidence="2 3" key="1">
    <citation type="submission" date="2023-07" db="EMBL/GenBank/DDBJ databases">
        <title>Genomic Encyclopedia of Type Strains, Phase IV (KMG-IV): sequencing the most valuable type-strain genomes for metagenomic binning, comparative biology and taxonomic classification.</title>
        <authorList>
            <person name="Goeker M."/>
        </authorList>
    </citation>
    <scope>NUCLEOTIDE SEQUENCE [LARGE SCALE GENOMIC DNA]</scope>
    <source>
        <strain evidence="2 3">DSM 22170</strain>
    </source>
</reference>
<evidence type="ECO:0000313" key="2">
    <source>
        <dbReference type="EMBL" id="MDR6246505.1"/>
    </source>
</evidence>